<dbReference type="EMBL" id="MCFG01000003">
    <property type="protein sequence ID" value="ORX87960.1"/>
    <property type="molecule type" value="Genomic_DNA"/>
</dbReference>
<keyword evidence="1" id="KW-0472">Membrane</keyword>
<keyword evidence="1" id="KW-1133">Transmembrane helix</keyword>
<evidence type="ECO:0000256" key="1">
    <source>
        <dbReference type="SAM" id="Phobius"/>
    </source>
</evidence>
<keyword evidence="3" id="KW-1185">Reference proteome</keyword>
<keyword evidence="1" id="KW-0812">Transmembrane</keyword>
<dbReference type="AlphaFoldDB" id="A0A1Y1XQC8"/>
<name>A0A1Y1XQC8_9FUNG</name>
<gene>
    <name evidence="2" type="ORF">BCR32DRAFT_77149</name>
</gene>
<reference evidence="2 3" key="2">
    <citation type="submission" date="2016-08" db="EMBL/GenBank/DDBJ databases">
        <title>Pervasive Adenine N6-methylation of Active Genes in Fungi.</title>
        <authorList>
            <consortium name="DOE Joint Genome Institute"/>
            <person name="Mondo S.J."/>
            <person name="Dannebaum R.O."/>
            <person name="Kuo R.C."/>
            <person name="Labutti K."/>
            <person name="Haridas S."/>
            <person name="Kuo A."/>
            <person name="Salamov A."/>
            <person name="Ahrendt S.R."/>
            <person name="Lipzen A."/>
            <person name="Sullivan W."/>
            <person name="Andreopoulos W.B."/>
            <person name="Clum A."/>
            <person name="Lindquist E."/>
            <person name="Daum C."/>
            <person name="Ramamoorthy G.K."/>
            <person name="Gryganskyi A."/>
            <person name="Culley D."/>
            <person name="Magnuson J.K."/>
            <person name="James T.Y."/>
            <person name="O'Malley M.A."/>
            <person name="Stajich J.E."/>
            <person name="Spatafora J.W."/>
            <person name="Visel A."/>
            <person name="Grigoriev I.V."/>
        </authorList>
    </citation>
    <scope>NUCLEOTIDE SEQUENCE [LARGE SCALE GENOMIC DNA]</scope>
    <source>
        <strain evidence="2 3">S4</strain>
    </source>
</reference>
<comment type="caution">
    <text evidence="2">The sequence shown here is derived from an EMBL/GenBank/DDBJ whole genome shotgun (WGS) entry which is preliminary data.</text>
</comment>
<accession>A0A1Y1XQC8</accession>
<dbReference type="Proteomes" id="UP000193944">
    <property type="component" value="Unassembled WGS sequence"/>
</dbReference>
<reference evidence="2 3" key="1">
    <citation type="submission" date="2016-08" db="EMBL/GenBank/DDBJ databases">
        <title>A Parts List for Fungal Cellulosomes Revealed by Comparative Genomics.</title>
        <authorList>
            <consortium name="DOE Joint Genome Institute"/>
            <person name="Haitjema C.H."/>
            <person name="Gilmore S.P."/>
            <person name="Henske J.K."/>
            <person name="Solomon K.V."/>
            <person name="De Groot R."/>
            <person name="Kuo A."/>
            <person name="Mondo S.J."/>
            <person name="Salamov A.A."/>
            <person name="Labutti K."/>
            <person name="Zhao Z."/>
            <person name="Chiniquy J."/>
            <person name="Barry K."/>
            <person name="Brewer H.M."/>
            <person name="Purvine S.O."/>
            <person name="Wright A.T."/>
            <person name="Boxma B."/>
            <person name="Van Alen T."/>
            <person name="Hackstein J.H."/>
            <person name="Baker S.E."/>
            <person name="Grigoriev I.V."/>
            <person name="O'Malley M.A."/>
        </authorList>
    </citation>
    <scope>NUCLEOTIDE SEQUENCE [LARGE SCALE GENOMIC DNA]</scope>
    <source>
        <strain evidence="2 3">S4</strain>
    </source>
</reference>
<feature type="transmembrane region" description="Helical" evidence="1">
    <location>
        <begin position="52"/>
        <end position="70"/>
    </location>
</feature>
<feature type="transmembrane region" description="Helical" evidence="1">
    <location>
        <begin position="91"/>
        <end position="108"/>
    </location>
</feature>
<proteinExistence type="predicted"/>
<protein>
    <submittedName>
        <fullName evidence="2">Uncharacterized protein</fullName>
    </submittedName>
</protein>
<sequence length="114" mass="13577">MDQLQLLQDLQDHHGKLIINQKVQLHHHGLNLKIICINHLQLHGLFHHHQEWVLLLITIIIMQIILNQEFQVCRLLKQHQIPYHYHLVKHLVNKIIIVIIHMVPMVILNKIGNL</sequence>
<evidence type="ECO:0000313" key="2">
    <source>
        <dbReference type="EMBL" id="ORX87960.1"/>
    </source>
</evidence>
<organism evidence="2 3">
    <name type="scientific">Anaeromyces robustus</name>
    <dbReference type="NCBI Taxonomy" id="1754192"/>
    <lineage>
        <taxon>Eukaryota</taxon>
        <taxon>Fungi</taxon>
        <taxon>Fungi incertae sedis</taxon>
        <taxon>Chytridiomycota</taxon>
        <taxon>Chytridiomycota incertae sedis</taxon>
        <taxon>Neocallimastigomycetes</taxon>
        <taxon>Neocallimastigales</taxon>
        <taxon>Neocallimastigaceae</taxon>
        <taxon>Anaeromyces</taxon>
    </lineage>
</organism>
<evidence type="ECO:0000313" key="3">
    <source>
        <dbReference type="Proteomes" id="UP000193944"/>
    </source>
</evidence>